<evidence type="ECO:0000313" key="2">
    <source>
        <dbReference type="Proteomes" id="UP001157502"/>
    </source>
</evidence>
<sequence>MPELHYLRLPRDISEDHVILIDRRCCHGVCTGPVGPRGAGGELCSAVDKTVDNSLQVIPGIGDFGDRYFVTDGGASGWSNHDEQERPRNPTGFCET</sequence>
<dbReference type="Proteomes" id="UP001157502">
    <property type="component" value="Chromosome 1"/>
</dbReference>
<reference evidence="1" key="1">
    <citation type="submission" date="2021-05" db="EMBL/GenBank/DDBJ databases">
        <authorList>
            <person name="Pan Q."/>
            <person name="Jouanno E."/>
            <person name="Zahm M."/>
            <person name="Klopp C."/>
            <person name="Cabau C."/>
            <person name="Louis A."/>
            <person name="Berthelot C."/>
            <person name="Parey E."/>
            <person name="Roest Crollius H."/>
            <person name="Montfort J."/>
            <person name="Robinson-Rechavi M."/>
            <person name="Bouchez O."/>
            <person name="Lampietro C."/>
            <person name="Lopez Roques C."/>
            <person name="Donnadieu C."/>
            <person name="Postlethwait J."/>
            <person name="Bobe J."/>
            <person name="Dillon D."/>
            <person name="Chandos A."/>
            <person name="von Hippel F."/>
            <person name="Guiguen Y."/>
        </authorList>
    </citation>
    <scope>NUCLEOTIDE SEQUENCE</scope>
    <source>
        <strain evidence="1">YG-Jan2019</strain>
    </source>
</reference>
<name>A0ACC2HMW5_DALPE</name>
<accession>A0ACC2HMW5</accession>
<keyword evidence="2" id="KW-1185">Reference proteome</keyword>
<dbReference type="EMBL" id="CM055728">
    <property type="protein sequence ID" value="KAJ8016808.1"/>
    <property type="molecule type" value="Genomic_DNA"/>
</dbReference>
<protein>
    <submittedName>
        <fullName evidence="1">Uncharacterized protein</fullName>
    </submittedName>
</protein>
<comment type="caution">
    <text evidence="1">The sequence shown here is derived from an EMBL/GenBank/DDBJ whole genome shotgun (WGS) entry which is preliminary data.</text>
</comment>
<organism evidence="1 2">
    <name type="scientific">Dallia pectoralis</name>
    <name type="common">Alaska blackfish</name>
    <dbReference type="NCBI Taxonomy" id="75939"/>
    <lineage>
        <taxon>Eukaryota</taxon>
        <taxon>Metazoa</taxon>
        <taxon>Chordata</taxon>
        <taxon>Craniata</taxon>
        <taxon>Vertebrata</taxon>
        <taxon>Euteleostomi</taxon>
        <taxon>Actinopterygii</taxon>
        <taxon>Neopterygii</taxon>
        <taxon>Teleostei</taxon>
        <taxon>Protacanthopterygii</taxon>
        <taxon>Esociformes</taxon>
        <taxon>Umbridae</taxon>
        <taxon>Dallia</taxon>
    </lineage>
</organism>
<gene>
    <name evidence="1" type="ORF">DPEC_G00011200</name>
</gene>
<evidence type="ECO:0000313" key="1">
    <source>
        <dbReference type="EMBL" id="KAJ8016808.1"/>
    </source>
</evidence>
<proteinExistence type="predicted"/>